<dbReference type="AlphaFoldDB" id="A0A850H5E2"/>
<keyword evidence="9" id="KW-1185">Reference proteome</keyword>
<feature type="binding site" evidence="6">
    <location>
        <position position="155"/>
    </location>
    <ligand>
        <name>Mg(2+)</name>
        <dbReference type="ChEBI" id="CHEBI:18420"/>
    </ligand>
</feature>
<dbReference type="GO" id="GO:0016829">
    <property type="term" value="F:lyase activity"/>
    <property type="evidence" value="ECO:0007669"/>
    <property type="project" value="UniProtKB-KW"/>
</dbReference>
<dbReference type="EMBL" id="JABWGV010000001">
    <property type="protein sequence ID" value="NVD44345.1"/>
    <property type="molecule type" value="Genomic_DNA"/>
</dbReference>
<keyword evidence="4 6" id="KW-0460">Magnesium</keyword>
<evidence type="ECO:0000256" key="3">
    <source>
        <dbReference type="ARBA" id="ARBA00022723"/>
    </source>
</evidence>
<reference evidence="8 9" key="1">
    <citation type="submission" date="2020-06" db="EMBL/GenBank/DDBJ databases">
        <title>Altererythrobacter sp. HHU K3-1.</title>
        <authorList>
            <person name="Zhang D."/>
            <person name="Xue H."/>
        </authorList>
    </citation>
    <scope>NUCLEOTIDE SEQUENCE [LARGE SCALE GENOMIC DNA]</scope>
    <source>
        <strain evidence="8 9">HHU K3-1</strain>
    </source>
</reference>
<dbReference type="PANTHER" id="PTHR32308">
    <property type="entry name" value="LYASE BETA SUBUNIT, PUTATIVE (AFU_ORTHOLOGUE AFUA_4G13030)-RELATED"/>
    <property type="match status" value="1"/>
</dbReference>
<evidence type="ECO:0000256" key="2">
    <source>
        <dbReference type="ARBA" id="ARBA00005568"/>
    </source>
</evidence>
<organism evidence="8 9">
    <name type="scientific">Qipengyuania atrilutea</name>
    <dbReference type="NCBI Taxonomy" id="2744473"/>
    <lineage>
        <taxon>Bacteria</taxon>
        <taxon>Pseudomonadati</taxon>
        <taxon>Pseudomonadota</taxon>
        <taxon>Alphaproteobacteria</taxon>
        <taxon>Sphingomonadales</taxon>
        <taxon>Erythrobacteraceae</taxon>
        <taxon>Qipengyuania</taxon>
    </lineage>
</organism>
<dbReference type="RefSeq" id="WP_176266588.1">
    <property type="nucleotide sequence ID" value="NZ_JABWGV010000001.1"/>
</dbReference>
<keyword evidence="8" id="KW-0456">Lyase</keyword>
<feature type="binding site" evidence="6">
    <location>
        <position position="129"/>
    </location>
    <ligand>
        <name>Mg(2+)</name>
        <dbReference type="ChEBI" id="CHEBI:18420"/>
    </ligand>
</feature>
<evidence type="ECO:0000256" key="1">
    <source>
        <dbReference type="ARBA" id="ARBA00001946"/>
    </source>
</evidence>
<gene>
    <name evidence="8" type="ORF">HUV48_04865</name>
</gene>
<dbReference type="InterPro" id="IPR040442">
    <property type="entry name" value="Pyrv_kinase-like_dom_sf"/>
</dbReference>
<dbReference type="InterPro" id="IPR011206">
    <property type="entry name" value="Citrate_lyase_beta/mcl1/mcl2"/>
</dbReference>
<feature type="binding site" evidence="5">
    <location>
        <position position="129"/>
    </location>
    <ligand>
        <name>substrate</name>
    </ligand>
</feature>
<comment type="similarity">
    <text evidence="2">Belongs to the HpcH/HpaI aldolase family.</text>
</comment>
<protein>
    <submittedName>
        <fullName evidence="8">CoA ester lyase</fullName>
    </submittedName>
</protein>
<dbReference type="GO" id="GO:0000287">
    <property type="term" value="F:magnesium ion binding"/>
    <property type="evidence" value="ECO:0007669"/>
    <property type="project" value="TreeGrafter"/>
</dbReference>
<evidence type="ECO:0000256" key="6">
    <source>
        <dbReference type="PIRSR" id="PIRSR015582-2"/>
    </source>
</evidence>
<dbReference type="InterPro" id="IPR015813">
    <property type="entry name" value="Pyrv/PenolPyrv_kinase-like_dom"/>
</dbReference>
<keyword evidence="3 6" id="KW-0479">Metal-binding</keyword>
<dbReference type="Proteomes" id="UP000561438">
    <property type="component" value="Unassembled WGS sequence"/>
</dbReference>
<evidence type="ECO:0000259" key="7">
    <source>
        <dbReference type="Pfam" id="PF03328"/>
    </source>
</evidence>
<comment type="caution">
    <text evidence="8">The sequence shown here is derived from an EMBL/GenBank/DDBJ whole genome shotgun (WGS) entry which is preliminary data.</text>
</comment>
<dbReference type="InterPro" id="IPR005000">
    <property type="entry name" value="Aldolase/citrate-lyase_domain"/>
</dbReference>
<sequence>MAAMRSFLFAPGDSAKKMTKAADGEADIVILDLEDAVAISAKSEARQMVAKFLETRSDRHRIWVRINPLDGKHALTDLAAVMDARPGGIMLPKANGRRDVERLDAYLSALEAKAGIDPGATKVMPLVTETAAAMFSTSDYVGAPRLAAMTWGGEDLADALGASENTDAEGAYLPLYVMARNLCLLGAKAAGVAAIETIQTDFRDTDGLKLRAERMWKAGFTGMLAIHPAQVPVINAAFTPSESEIAEARDIVDLFAANPGAGTLALNGKMVDRPHLDRARALLALTRS</sequence>
<accession>A0A850H5E2</accession>
<evidence type="ECO:0000256" key="5">
    <source>
        <dbReference type="PIRSR" id="PIRSR015582-1"/>
    </source>
</evidence>
<dbReference type="Gene3D" id="3.20.20.60">
    <property type="entry name" value="Phosphoenolpyruvate-binding domains"/>
    <property type="match status" value="1"/>
</dbReference>
<feature type="binding site" evidence="5">
    <location>
        <position position="65"/>
    </location>
    <ligand>
        <name>substrate</name>
    </ligand>
</feature>
<evidence type="ECO:0000256" key="4">
    <source>
        <dbReference type="ARBA" id="ARBA00022842"/>
    </source>
</evidence>
<evidence type="ECO:0000313" key="9">
    <source>
        <dbReference type="Proteomes" id="UP000561438"/>
    </source>
</evidence>
<dbReference type="GO" id="GO:0006107">
    <property type="term" value="P:oxaloacetate metabolic process"/>
    <property type="evidence" value="ECO:0007669"/>
    <property type="project" value="TreeGrafter"/>
</dbReference>
<evidence type="ECO:0000313" key="8">
    <source>
        <dbReference type="EMBL" id="NVD44345.1"/>
    </source>
</evidence>
<dbReference type="PANTHER" id="PTHR32308:SF0">
    <property type="entry name" value="HPCH_HPAI ALDOLASE_CITRATE LYASE DOMAIN-CONTAINING PROTEIN"/>
    <property type="match status" value="1"/>
</dbReference>
<comment type="cofactor">
    <cofactor evidence="1">
        <name>Mg(2+)</name>
        <dbReference type="ChEBI" id="CHEBI:18420"/>
    </cofactor>
</comment>
<dbReference type="SUPFAM" id="SSF51621">
    <property type="entry name" value="Phosphoenolpyruvate/pyruvate domain"/>
    <property type="match status" value="1"/>
</dbReference>
<dbReference type="PIRSF" id="PIRSF015582">
    <property type="entry name" value="Cit_lyase_B"/>
    <property type="match status" value="1"/>
</dbReference>
<name>A0A850H5E2_9SPHN</name>
<dbReference type="Pfam" id="PF03328">
    <property type="entry name" value="HpcH_HpaI"/>
    <property type="match status" value="1"/>
</dbReference>
<proteinExistence type="inferred from homology"/>
<feature type="domain" description="HpcH/HpaI aldolase/citrate lyase" evidence="7">
    <location>
        <begin position="5"/>
        <end position="228"/>
    </location>
</feature>